<keyword evidence="4" id="KW-1185">Reference proteome</keyword>
<protein>
    <submittedName>
        <fullName evidence="3">N-acetyltransferase</fullName>
    </submittedName>
</protein>
<dbReference type="InterPro" id="IPR000182">
    <property type="entry name" value="GNAT_dom"/>
</dbReference>
<evidence type="ECO:0000313" key="4">
    <source>
        <dbReference type="Proteomes" id="UP000245765"/>
    </source>
</evidence>
<evidence type="ECO:0000313" key="3">
    <source>
        <dbReference type="EMBL" id="PWS37733.1"/>
    </source>
</evidence>
<feature type="domain" description="N-acetyltransferase" evidence="2">
    <location>
        <begin position="20"/>
        <end position="158"/>
    </location>
</feature>
<dbReference type="PROSITE" id="PS51186">
    <property type="entry name" value="GNAT"/>
    <property type="match status" value="1"/>
</dbReference>
<comment type="caution">
    <text evidence="3">The sequence shown here is derived from an EMBL/GenBank/DDBJ whole genome shotgun (WGS) entry which is preliminary data.</text>
</comment>
<proteinExistence type="predicted"/>
<dbReference type="Gene3D" id="3.40.630.30">
    <property type="match status" value="1"/>
</dbReference>
<keyword evidence="3" id="KW-0808">Transferase</keyword>
<evidence type="ECO:0000259" key="2">
    <source>
        <dbReference type="PROSITE" id="PS51186"/>
    </source>
</evidence>
<evidence type="ECO:0000256" key="1">
    <source>
        <dbReference type="SAM" id="MobiDB-lite"/>
    </source>
</evidence>
<feature type="region of interest" description="Disordered" evidence="1">
    <location>
        <begin position="1"/>
        <end position="28"/>
    </location>
</feature>
<dbReference type="GO" id="GO:0016747">
    <property type="term" value="F:acyltransferase activity, transferring groups other than amino-acyl groups"/>
    <property type="evidence" value="ECO:0007669"/>
    <property type="project" value="InterPro"/>
</dbReference>
<accession>A0A317FGM1</accession>
<dbReference type="AlphaFoldDB" id="A0A317FGM1"/>
<name>A0A317FGM1_9PROT</name>
<dbReference type="EMBL" id="QGNA01000002">
    <property type="protein sequence ID" value="PWS37733.1"/>
    <property type="molecule type" value="Genomic_DNA"/>
</dbReference>
<sequence length="189" mass="20038">MGRDARPRDHAQRKAVTEGDAIRPAGPADQPAIETLYAAAFPQEDMLPVVRALSELAGVLSLVALRGGGIAGHVAFTPCALRGTAERLALLAPLAVTPALQRRGIGRALVSEGLARLRVAGLRRVLVLGSPAYYGRLGFGTEREVAPPYPLPAAWRDAWQSRELCAGPPLPPGTLIVPPPWQSRALWAP</sequence>
<reference evidence="4" key="1">
    <citation type="submission" date="2018-05" db="EMBL/GenBank/DDBJ databases">
        <authorList>
            <person name="Du Z."/>
            <person name="Wang X."/>
        </authorList>
    </citation>
    <scope>NUCLEOTIDE SEQUENCE [LARGE SCALE GENOMIC DNA]</scope>
    <source>
        <strain evidence="4">CQN31</strain>
    </source>
</reference>
<dbReference type="Proteomes" id="UP000245765">
    <property type="component" value="Unassembled WGS sequence"/>
</dbReference>
<organism evidence="3 4">
    <name type="scientific">Falsiroseomonas bella</name>
    <dbReference type="NCBI Taxonomy" id="2184016"/>
    <lineage>
        <taxon>Bacteria</taxon>
        <taxon>Pseudomonadati</taxon>
        <taxon>Pseudomonadota</taxon>
        <taxon>Alphaproteobacteria</taxon>
        <taxon>Acetobacterales</taxon>
        <taxon>Roseomonadaceae</taxon>
        <taxon>Falsiroseomonas</taxon>
    </lineage>
</organism>
<dbReference type="OrthoDB" id="9815099at2"/>
<gene>
    <name evidence="3" type="ORF">DFH01_11910</name>
</gene>
<dbReference type="SUPFAM" id="SSF55729">
    <property type="entry name" value="Acyl-CoA N-acyltransferases (Nat)"/>
    <property type="match status" value="1"/>
</dbReference>
<dbReference type="InterPro" id="IPR016181">
    <property type="entry name" value="Acyl_CoA_acyltransferase"/>
</dbReference>
<dbReference type="Pfam" id="PF00583">
    <property type="entry name" value="Acetyltransf_1"/>
    <property type="match status" value="1"/>
</dbReference>
<dbReference type="CDD" id="cd04301">
    <property type="entry name" value="NAT_SF"/>
    <property type="match status" value="1"/>
</dbReference>
<feature type="compositionally biased region" description="Basic and acidic residues" evidence="1">
    <location>
        <begin position="1"/>
        <end position="21"/>
    </location>
</feature>